<name>A0ABW0H1Q1_9HYPH</name>
<accession>A0ABW0H1Q1</accession>
<evidence type="ECO:0000256" key="3">
    <source>
        <dbReference type="ARBA" id="ARBA00022679"/>
    </source>
</evidence>
<comment type="pathway">
    <text evidence="1 7">Cell wall biogenesis; peptidoglycan biosynthesis.</text>
</comment>
<dbReference type="Proteomes" id="UP001596016">
    <property type="component" value="Unassembled WGS sequence"/>
</dbReference>
<keyword evidence="8" id="KW-0175">Coiled coil</keyword>
<gene>
    <name evidence="11" type="ORF">ACFPLB_17130</name>
</gene>
<evidence type="ECO:0000313" key="11">
    <source>
        <dbReference type="EMBL" id="MFC5387685.1"/>
    </source>
</evidence>
<feature type="chain" id="PRO_5046753110" evidence="9">
    <location>
        <begin position="24"/>
        <end position="431"/>
    </location>
</feature>
<dbReference type="InterPro" id="IPR005490">
    <property type="entry name" value="LD_TPept_cat_dom"/>
</dbReference>
<dbReference type="CDD" id="cd16913">
    <property type="entry name" value="YkuD_like"/>
    <property type="match status" value="1"/>
</dbReference>
<dbReference type="Pfam" id="PF03734">
    <property type="entry name" value="YkuD"/>
    <property type="match status" value="1"/>
</dbReference>
<protein>
    <submittedName>
        <fullName evidence="11">L,D-transpeptidase family protein</fullName>
    </submittedName>
</protein>
<feature type="coiled-coil region" evidence="8">
    <location>
        <begin position="346"/>
        <end position="378"/>
    </location>
</feature>
<reference evidence="12" key="1">
    <citation type="journal article" date="2019" name="Int. J. Syst. Evol. Microbiol.">
        <title>The Global Catalogue of Microorganisms (GCM) 10K type strain sequencing project: providing services to taxonomists for standard genome sequencing and annotation.</title>
        <authorList>
            <consortium name="The Broad Institute Genomics Platform"/>
            <consortium name="The Broad Institute Genome Sequencing Center for Infectious Disease"/>
            <person name="Wu L."/>
            <person name="Ma J."/>
        </authorList>
    </citation>
    <scope>NUCLEOTIDE SEQUENCE [LARGE SCALE GENOMIC DNA]</scope>
    <source>
        <strain evidence="12">CGMCC 4.1415</strain>
    </source>
</reference>
<evidence type="ECO:0000259" key="10">
    <source>
        <dbReference type="PROSITE" id="PS52029"/>
    </source>
</evidence>
<keyword evidence="5 7" id="KW-0573">Peptidoglycan synthesis</keyword>
<dbReference type="EMBL" id="JBHSLL010000062">
    <property type="protein sequence ID" value="MFC5387685.1"/>
    <property type="molecule type" value="Genomic_DNA"/>
</dbReference>
<dbReference type="RefSeq" id="WP_378231932.1">
    <property type="nucleotide sequence ID" value="NZ_JBHSLL010000062.1"/>
</dbReference>
<dbReference type="PROSITE" id="PS52029">
    <property type="entry name" value="LD_TPASE"/>
    <property type="match status" value="1"/>
</dbReference>
<feature type="active site" description="Proton donor/acceptor" evidence="7">
    <location>
        <position position="153"/>
    </location>
</feature>
<keyword evidence="3" id="KW-0808">Transferase</keyword>
<keyword evidence="6 7" id="KW-0961">Cell wall biogenesis/degradation</keyword>
<feature type="domain" description="L,D-TPase catalytic" evidence="10">
    <location>
        <begin position="61"/>
        <end position="192"/>
    </location>
</feature>
<keyword evidence="9" id="KW-0732">Signal</keyword>
<dbReference type="InterPro" id="IPR038063">
    <property type="entry name" value="Transpep_catalytic_dom"/>
</dbReference>
<feature type="signal peptide" evidence="9">
    <location>
        <begin position="1"/>
        <end position="23"/>
    </location>
</feature>
<evidence type="ECO:0000313" key="12">
    <source>
        <dbReference type="Proteomes" id="UP001596016"/>
    </source>
</evidence>
<keyword evidence="4 7" id="KW-0133">Cell shape</keyword>
<comment type="caution">
    <text evidence="11">The sequence shown here is derived from an EMBL/GenBank/DDBJ whole genome shotgun (WGS) entry which is preliminary data.</text>
</comment>
<dbReference type="PANTHER" id="PTHR36699:SF1">
    <property type="entry name" value="L,D-TRANSPEPTIDASE YAFK-RELATED"/>
    <property type="match status" value="1"/>
</dbReference>
<dbReference type="PANTHER" id="PTHR36699">
    <property type="entry name" value="LD-TRANSPEPTIDASE"/>
    <property type="match status" value="1"/>
</dbReference>
<comment type="similarity">
    <text evidence="2">Belongs to the YkuD family.</text>
</comment>
<sequence>MPTRFTLTRFARMGLFVSAVALAGCTDASIGDFTPQHANRQLPPKIQQAMKAKDMKKTSPIVARVFKEEAKLEIWKQKANGRYDIIASYDICKWSGKLGPKFTEGDRQAPEGFYTVRSSQMKPNSQYHLAFNIGFPNAYDRANGRTGSNLMVHGACSSAGCYSMTDAQIEEIYAFGRDAFQGGQTEFQVQAFPFRMTAANMARYRNDPNYEFWKMLKVGYDHFELTKVPPKVDVCERRYVFNQISADGKPFNPVGACPASTQPDSLKMAYSSYQSSYEAAFASALKSSAPAPKPTIAGLKEANIVSEWTRKRARGERVPLEPPTLNADGSITQSERMGRIASAEGRRMAALEAEQAAKKKASAEKEAAIAAAKAAKQAQQVETAAAAKAAEIAAQTPVQALDAQTAQTNMAAEGNGAGAKLKKRLLGMFGG</sequence>
<organism evidence="11 12">
    <name type="scientific">Aquamicrobium segne</name>
    <dbReference type="NCBI Taxonomy" id="469547"/>
    <lineage>
        <taxon>Bacteria</taxon>
        <taxon>Pseudomonadati</taxon>
        <taxon>Pseudomonadota</taxon>
        <taxon>Alphaproteobacteria</taxon>
        <taxon>Hyphomicrobiales</taxon>
        <taxon>Phyllobacteriaceae</taxon>
        <taxon>Aquamicrobium</taxon>
    </lineage>
</organism>
<keyword evidence="12" id="KW-1185">Reference proteome</keyword>
<evidence type="ECO:0000256" key="1">
    <source>
        <dbReference type="ARBA" id="ARBA00004752"/>
    </source>
</evidence>
<feature type="active site" description="Nucleophile" evidence="7">
    <location>
        <position position="161"/>
    </location>
</feature>
<evidence type="ECO:0000256" key="5">
    <source>
        <dbReference type="ARBA" id="ARBA00022984"/>
    </source>
</evidence>
<evidence type="ECO:0000256" key="2">
    <source>
        <dbReference type="ARBA" id="ARBA00005992"/>
    </source>
</evidence>
<dbReference type="SUPFAM" id="SSF141523">
    <property type="entry name" value="L,D-transpeptidase catalytic domain-like"/>
    <property type="match status" value="1"/>
</dbReference>
<evidence type="ECO:0000256" key="7">
    <source>
        <dbReference type="PROSITE-ProRule" id="PRU01373"/>
    </source>
</evidence>
<evidence type="ECO:0000256" key="4">
    <source>
        <dbReference type="ARBA" id="ARBA00022960"/>
    </source>
</evidence>
<evidence type="ECO:0000256" key="9">
    <source>
        <dbReference type="SAM" id="SignalP"/>
    </source>
</evidence>
<proteinExistence type="inferred from homology"/>
<evidence type="ECO:0000256" key="8">
    <source>
        <dbReference type="SAM" id="Coils"/>
    </source>
</evidence>
<dbReference type="PROSITE" id="PS51257">
    <property type="entry name" value="PROKAR_LIPOPROTEIN"/>
    <property type="match status" value="1"/>
</dbReference>
<evidence type="ECO:0000256" key="6">
    <source>
        <dbReference type="ARBA" id="ARBA00023316"/>
    </source>
</evidence>